<proteinExistence type="predicted"/>
<reference evidence="1 2" key="1">
    <citation type="journal article" date="2010" name="Stand. Genomic Sci.">
        <title>Complete genome sequence of Spirochaeta smaragdinae type strain (SEBR 4228).</title>
        <authorList>
            <person name="Mavromatis K."/>
            <person name="Yasawong M."/>
            <person name="Chertkov O."/>
            <person name="Lapidus A."/>
            <person name="Lucas S."/>
            <person name="Nolan M."/>
            <person name="Del Rio T.G."/>
            <person name="Tice H."/>
            <person name="Cheng J.F."/>
            <person name="Pitluck S."/>
            <person name="Liolios K."/>
            <person name="Ivanova N."/>
            <person name="Tapia R."/>
            <person name="Han C."/>
            <person name="Bruce D."/>
            <person name="Goodwin L."/>
            <person name="Pati A."/>
            <person name="Chen A."/>
            <person name="Palaniappan K."/>
            <person name="Land M."/>
            <person name="Hauser L."/>
            <person name="Chang Y.J."/>
            <person name="Jeffries C.D."/>
            <person name="Detter J.C."/>
            <person name="Rohde M."/>
            <person name="Brambilla E."/>
            <person name="Spring S."/>
            <person name="Goker M."/>
            <person name="Sikorski J."/>
            <person name="Woyke T."/>
            <person name="Bristow J."/>
            <person name="Eisen J.A."/>
            <person name="Markowitz V."/>
            <person name="Hugenholtz P."/>
            <person name="Klenk H.P."/>
            <person name="Kyrpides N.C."/>
        </authorList>
    </citation>
    <scope>NUCLEOTIDE SEQUENCE [LARGE SCALE GENOMIC DNA]</scope>
    <source>
        <strain evidence="2">DSM 11293 / JCM 15392 / SEBR 4228</strain>
    </source>
</reference>
<dbReference type="PANTHER" id="PTHR36155">
    <property type="entry name" value="BLL5354 PROTEIN"/>
    <property type="match status" value="1"/>
</dbReference>
<dbReference type="RefSeq" id="WP_013256670.1">
    <property type="nucleotide sequence ID" value="NC_014364.1"/>
</dbReference>
<protein>
    <recommendedName>
        <fullName evidence="3">Adenosine monophosphate-protein transferase</fullName>
    </recommendedName>
</protein>
<evidence type="ECO:0000313" key="1">
    <source>
        <dbReference type="EMBL" id="ADK83214.1"/>
    </source>
</evidence>
<dbReference type="KEGG" id="ssm:Spirs_4134"/>
<dbReference type="InterPro" id="IPR007153">
    <property type="entry name" value="Adenosine_kinase"/>
</dbReference>
<dbReference type="AlphaFoldDB" id="E1R9P5"/>
<dbReference type="SUPFAM" id="SSF103165">
    <property type="entry name" value="Ta1353-like"/>
    <property type="match status" value="1"/>
</dbReference>
<dbReference type="Pfam" id="PF04008">
    <property type="entry name" value="Adenosine_kin"/>
    <property type="match status" value="1"/>
</dbReference>
<dbReference type="STRING" id="573413.Spirs_4134"/>
<dbReference type="EMBL" id="CP002116">
    <property type="protein sequence ID" value="ADK83214.1"/>
    <property type="molecule type" value="Genomic_DNA"/>
</dbReference>
<dbReference type="HOGENOM" id="CLU_138382_0_0_12"/>
<name>E1R9P5_SEDSS</name>
<dbReference type="PANTHER" id="PTHR36155:SF1">
    <property type="entry name" value="BLL5354 PROTEIN"/>
    <property type="match status" value="1"/>
</dbReference>
<dbReference type="eggNOG" id="COG1839">
    <property type="taxonomic scope" value="Bacteria"/>
</dbReference>
<dbReference type="Gene3D" id="3.40.1520.10">
    <property type="entry name" value="Ta1353-like"/>
    <property type="match status" value="1"/>
</dbReference>
<evidence type="ECO:0008006" key="3">
    <source>
        <dbReference type="Google" id="ProtNLM"/>
    </source>
</evidence>
<accession>E1R9P5</accession>
<dbReference type="InterPro" id="IPR036902">
    <property type="entry name" value="Ta1353-like_sf"/>
</dbReference>
<dbReference type="Proteomes" id="UP000002318">
    <property type="component" value="Chromosome"/>
</dbReference>
<evidence type="ECO:0000313" key="2">
    <source>
        <dbReference type="Proteomes" id="UP000002318"/>
    </source>
</evidence>
<keyword evidence="2" id="KW-1185">Reference proteome</keyword>
<dbReference type="OrthoDB" id="9785212at2"/>
<gene>
    <name evidence="1" type="ordered locus">Spirs_4134</name>
</gene>
<organism evidence="1 2">
    <name type="scientific">Sediminispirochaeta smaragdinae (strain DSM 11293 / JCM 15392 / SEBR 4228)</name>
    <name type="common">Spirochaeta smaragdinae</name>
    <dbReference type="NCBI Taxonomy" id="573413"/>
    <lineage>
        <taxon>Bacteria</taxon>
        <taxon>Pseudomonadati</taxon>
        <taxon>Spirochaetota</taxon>
        <taxon>Spirochaetia</taxon>
        <taxon>Spirochaetales</taxon>
        <taxon>Spirochaetaceae</taxon>
        <taxon>Sediminispirochaeta</taxon>
    </lineage>
</organism>
<sequence>MDLTLKAVDLSWEDGCNIIVGQSHFIKTIEDIPEILATSVPGIQYGLAFCEASGPCLIRTEGTDSDLIDQAVACAQKVAAGHTFFLILRNCYPINVLDRIKACPEVVHLFAATANELQLVVASTDQGNGIIGAIDGFAPKGVESDSDKADRKSLLRTIGYKLG</sequence>